<feature type="compositionally biased region" description="Polar residues" evidence="2">
    <location>
        <begin position="304"/>
        <end position="314"/>
    </location>
</feature>
<feature type="region of interest" description="Disordered" evidence="2">
    <location>
        <begin position="352"/>
        <end position="372"/>
    </location>
</feature>
<feature type="compositionally biased region" description="Polar residues" evidence="2">
    <location>
        <begin position="142"/>
        <end position="171"/>
    </location>
</feature>
<dbReference type="GO" id="GO:0072583">
    <property type="term" value="P:clathrin-dependent endocytosis"/>
    <property type="evidence" value="ECO:0007669"/>
    <property type="project" value="TreeGrafter"/>
</dbReference>
<reference evidence="4" key="1">
    <citation type="submission" date="2021-03" db="EMBL/GenBank/DDBJ databases">
        <authorList>
            <person name="Li Z."/>
            <person name="Yang C."/>
        </authorList>
    </citation>
    <scope>NUCLEOTIDE SEQUENCE</scope>
    <source>
        <strain evidence="4">Dzin_1.0</strain>
        <tissue evidence="4">Leaf</tissue>
    </source>
</reference>
<gene>
    <name evidence="4" type="ORF">J5N97_008909</name>
</gene>
<feature type="compositionally biased region" description="Low complexity" evidence="2">
    <location>
        <begin position="643"/>
        <end position="665"/>
    </location>
</feature>
<evidence type="ECO:0000259" key="3">
    <source>
        <dbReference type="PROSITE" id="PS50076"/>
    </source>
</evidence>
<feature type="compositionally biased region" description="Basic and acidic residues" evidence="2">
    <location>
        <begin position="488"/>
        <end position="534"/>
    </location>
</feature>
<evidence type="ECO:0000313" key="4">
    <source>
        <dbReference type="EMBL" id="KAJ0980654.1"/>
    </source>
</evidence>
<evidence type="ECO:0000256" key="2">
    <source>
        <dbReference type="SAM" id="MobiDB-lite"/>
    </source>
</evidence>
<dbReference type="PANTHER" id="PTHR23172">
    <property type="entry name" value="AUXILIN/CYCLIN G-ASSOCIATED KINASE-RELATED"/>
    <property type="match status" value="1"/>
</dbReference>
<dbReference type="GO" id="GO:0030276">
    <property type="term" value="F:clathrin binding"/>
    <property type="evidence" value="ECO:0007669"/>
    <property type="project" value="TreeGrafter"/>
</dbReference>
<feature type="compositionally biased region" description="Low complexity" evidence="2">
    <location>
        <begin position="387"/>
        <end position="405"/>
    </location>
</feature>
<feature type="compositionally biased region" description="Basic and acidic residues" evidence="2">
    <location>
        <begin position="315"/>
        <end position="324"/>
    </location>
</feature>
<keyword evidence="5" id="KW-1185">Reference proteome</keyword>
<accession>A0A9D5CXA9</accession>
<reference evidence="4" key="2">
    <citation type="journal article" date="2022" name="Hortic Res">
        <title>The genome of Dioscorea zingiberensis sheds light on the biosynthesis, origin and evolution of the medicinally important diosgenin saponins.</title>
        <authorList>
            <person name="Li Y."/>
            <person name="Tan C."/>
            <person name="Li Z."/>
            <person name="Guo J."/>
            <person name="Li S."/>
            <person name="Chen X."/>
            <person name="Wang C."/>
            <person name="Dai X."/>
            <person name="Yang H."/>
            <person name="Song W."/>
            <person name="Hou L."/>
            <person name="Xu J."/>
            <person name="Tong Z."/>
            <person name="Xu A."/>
            <person name="Yuan X."/>
            <person name="Wang W."/>
            <person name="Yang Q."/>
            <person name="Chen L."/>
            <person name="Sun Z."/>
            <person name="Wang K."/>
            <person name="Pan B."/>
            <person name="Chen J."/>
            <person name="Bao Y."/>
            <person name="Liu F."/>
            <person name="Qi X."/>
            <person name="Gang D.R."/>
            <person name="Wen J."/>
            <person name="Li J."/>
        </authorList>
    </citation>
    <scope>NUCLEOTIDE SEQUENCE</scope>
    <source>
        <strain evidence="4">Dzin_1.0</strain>
    </source>
</reference>
<dbReference type="OrthoDB" id="1717591at2759"/>
<sequence length="832" mass="91610">MDDLPGLLARDFGIRPQGKSAPMAPPAGSGGPPRFSPPRSSPPVGSFSATSKASSLPVYDKPVYDDDVFDGIPGMKSSTSGRHDDVFASVGSSGASAPPMGDFLESLGRSPSEAKGSGRGRFGASKEGLAGFEGLVPGFVGSSPTQRSKSPETNYQSTSVPHSKLTSNVTNDPFVVLETPTSANSSSGLFTDPLEQISRPMSSGSTNINASPISGRLFDDINGFGGLKKSTPYSSEKKENGQDENPPSAVQNAGHQDPFADLEPHTKSSTKTSKNVPKRPTNGYRGTNHTFFQKPSKAAESFEDISQSAFSSSEAKLKPHERNATADLSPKLNEHLEAADDVWLAVSEIPLFTQPTSSPSPSRPPPPLVIKLSSSGRISRASVGINFKGKGSSSFNQSSQSYENSTQNSGASPIDELEDFAMGRPQAFANENSEFLHNEDNFERSSAAAASAAVMKEAMDKAEAKFKHAKEARERERDAKLATNREASQQERLYREKEQRDREEKEREEKRFERERELELERARERERERERQVVGRVNREARERAASEALSKFERAAFQRAAAEARERAERAAVEKTSAQVRERNATQVQERHAAQVRERGASQAQEKHQNNENDLESIFGMKQRATTVENFFDAQVQSKPASNATRRSSSTSSSTIGKASSTTNIVDDLTSVFGAPPSSGEFQEVEGESEERRRAKMERHLRTRDRATKAVAEMNERDVQTKWEQEERLRISETLDSEIKRWAAGKEGNLRALLSTLQYVLWPECGWQPVSLTDLITSASVKKVYRKATLCIHPDKVQQKGANLQQKYTAEKVFDLLKEAWNKFNSEELF</sequence>
<dbReference type="SUPFAM" id="SSF46565">
    <property type="entry name" value="Chaperone J-domain"/>
    <property type="match status" value="1"/>
</dbReference>
<dbReference type="GO" id="GO:0031982">
    <property type="term" value="C:vesicle"/>
    <property type="evidence" value="ECO:0007669"/>
    <property type="project" value="TreeGrafter"/>
</dbReference>
<dbReference type="InterPro" id="IPR001623">
    <property type="entry name" value="DnaJ_domain"/>
</dbReference>
<organism evidence="4 5">
    <name type="scientific">Dioscorea zingiberensis</name>
    <dbReference type="NCBI Taxonomy" id="325984"/>
    <lineage>
        <taxon>Eukaryota</taxon>
        <taxon>Viridiplantae</taxon>
        <taxon>Streptophyta</taxon>
        <taxon>Embryophyta</taxon>
        <taxon>Tracheophyta</taxon>
        <taxon>Spermatophyta</taxon>
        <taxon>Magnoliopsida</taxon>
        <taxon>Liliopsida</taxon>
        <taxon>Dioscoreales</taxon>
        <taxon>Dioscoreaceae</taxon>
        <taxon>Dioscorea</taxon>
    </lineage>
</organism>
<evidence type="ECO:0000313" key="5">
    <source>
        <dbReference type="Proteomes" id="UP001085076"/>
    </source>
</evidence>
<feature type="compositionally biased region" description="Low complexity" evidence="2">
    <location>
        <begin position="88"/>
        <end position="97"/>
    </location>
</feature>
<feature type="region of interest" description="Disordered" evidence="2">
    <location>
        <begin position="570"/>
        <end position="615"/>
    </location>
</feature>
<name>A0A9D5CXA9_9LILI</name>
<dbReference type="Proteomes" id="UP001085076">
    <property type="component" value="Miscellaneous, Linkage group lg02"/>
</dbReference>
<feature type="compositionally biased region" description="Polar residues" evidence="2">
    <location>
        <begin position="179"/>
        <end position="189"/>
    </location>
</feature>
<dbReference type="PROSITE" id="PS50076">
    <property type="entry name" value="DNAJ_2"/>
    <property type="match status" value="1"/>
</dbReference>
<comment type="caution">
    <text evidence="4">The sequence shown here is derived from an EMBL/GenBank/DDBJ whole genome shotgun (WGS) entry which is preliminary data.</text>
</comment>
<dbReference type="InterPro" id="IPR036869">
    <property type="entry name" value="J_dom_sf"/>
</dbReference>
<dbReference type="Gene3D" id="1.10.287.110">
    <property type="entry name" value="DnaJ domain"/>
    <property type="match status" value="1"/>
</dbReference>
<dbReference type="FunFam" id="1.10.287.110:FF:000009">
    <property type="entry name" value="Auxilin-related protein 1"/>
    <property type="match status" value="1"/>
</dbReference>
<feature type="region of interest" description="Disordered" evidence="2">
    <location>
        <begin position="385"/>
        <end position="431"/>
    </location>
</feature>
<proteinExistence type="predicted"/>
<feature type="compositionally biased region" description="Polar residues" evidence="2">
    <location>
        <begin position="243"/>
        <end position="254"/>
    </location>
</feature>
<feature type="domain" description="J" evidence="3">
    <location>
        <begin position="767"/>
        <end position="831"/>
    </location>
</feature>
<feature type="compositionally biased region" description="Polar residues" evidence="2">
    <location>
        <begin position="199"/>
        <end position="212"/>
    </location>
</feature>
<feature type="region of interest" description="Disordered" evidence="2">
    <location>
        <begin position="1"/>
        <end position="332"/>
    </location>
</feature>
<feature type="compositionally biased region" description="Basic and acidic residues" evidence="2">
    <location>
        <begin position="692"/>
        <end position="709"/>
    </location>
</feature>
<feature type="compositionally biased region" description="Polar residues" evidence="2">
    <location>
        <begin position="284"/>
        <end position="293"/>
    </location>
</feature>
<feature type="compositionally biased region" description="Basic and acidic residues" evidence="2">
    <location>
        <begin position="582"/>
        <end position="613"/>
    </location>
</feature>
<protein>
    <recommendedName>
        <fullName evidence="3">J domain-containing protein</fullName>
    </recommendedName>
</protein>
<dbReference type="EMBL" id="JAGGNH010000002">
    <property type="protein sequence ID" value="KAJ0980654.1"/>
    <property type="molecule type" value="Genomic_DNA"/>
</dbReference>
<dbReference type="AlphaFoldDB" id="A0A9D5CXA9"/>
<dbReference type="PANTHER" id="PTHR23172:SF19">
    <property type="entry name" value="J DOMAIN-CONTAINING PROTEIN"/>
    <property type="match status" value="1"/>
</dbReference>
<feature type="compositionally biased region" description="Basic and acidic residues" evidence="2">
    <location>
        <begin position="457"/>
        <end position="480"/>
    </location>
</feature>
<dbReference type="GO" id="GO:0072318">
    <property type="term" value="P:clathrin coat disassembly"/>
    <property type="evidence" value="ECO:0007669"/>
    <property type="project" value="TreeGrafter"/>
</dbReference>
<feature type="region of interest" description="Disordered" evidence="2">
    <location>
        <begin position="445"/>
        <end position="534"/>
    </location>
</feature>
<dbReference type="GO" id="GO:0005783">
    <property type="term" value="C:endoplasmic reticulum"/>
    <property type="evidence" value="ECO:0007669"/>
    <property type="project" value="UniProtKB-ARBA"/>
</dbReference>
<feature type="region of interest" description="Disordered" evidence="2">
    <location>
        <begin position="639"/>
        <end position="709"/>
    </location>
</feature>
<keyword evidence="1" id="KW-0175">Coiled coil</keyword>
<evidence type="ECO:0000256" key="1">
    <source>
        <dbReference type="ARBA" id="ARBA00023054"/>
    </source>
</evidence>